<dbReference type="InterPro" id="IPR019665">
    <property type="entry name" value="OxRdtase/DH_put_Rossmann_dom"/>
</dbReference>
<name>A0A382CX03_9ZZZZ</name>
<protein>
    <recommendedName>
        <fullName evidence="4">DUF2520 domain-containing protein</fullName>
    </recommendedName>
</protein>
<dbReference type="Gene3D" id="1.10.1040.20">
    <property type="entry name" value="ProC-like, C-terminal domain"/>
    <property type="match status" value="1"/>
</dbReference>
<organism evidence="3">
    <name type="scientific">marine metagenome</name>
    <dbReference type="NCBI Taxonomy" id="408172"/>
    <lineage>
        <taxon>unclassified sequences</taxon>
        <taxon>metagenomes</taxon>
        <taxon>ecological metagenomes</taxon>
    </lineage>
</organism>
<dbReference type="PANTHER" id="PTHR40459:SF1">
    <property type="entry name" value="CONSERVED HYPOTHETICAL ALANINE AND LEUCINE RICH PROTEIN"/>
    <property type="match status" value="1"/>
</dbReference>
<sequence length="292" mass="31759">MQEFKSYRIGIVGAGALGGALAIALNKKGFCITKIFSRSKVSIIKLCSRLDNASLSKSVQEVSDNADIIFITTTDNAIKSSVESASWEKGKIVIHCSGVSGLDVLSKAKNDGAFVGSMHPLQPFSDMDLGSKSLDNITFGIDGDEFTLNIISKLVNNLDAISIKIDPKYRALYHLSGVMAGNLLLGMASSIADIWQKIGLSREDGAKALIPMMIQSCKNIIESGIPQSMAGPYVRGDYDTVKMHLDTLRKSYPDILPMYVELAKISLKYGDEKVGEIVSQSKKMFELLDEYN</sequence>
<dbReference type="PANTHER" id="PTHR40459">
    <property type="entry name" value="CONSERVED HYPOTHETICAL ALANINE AND LEUCINE RICH PROTEIN"/>
    <property type="match status" value="1"/>
</dbReference>
<dbReference type="SUPFAM" id="SSF48179">
    <property type="entry name" value="6-phosphogluconate dehydrogenase C-terminal domain-like"/>
    <property type="match status" value="1"/>
</dbReference>
<proteinExistence type="predicted"/>
<dbReference type="Pfam" id="PF10728">
    <property type="entry name" value="DUF2520"/>
    <property type="match status" value="1"/>
</dbReference>
<dbReference type="InterPro" id="IPR037108">
    <property type="entry name" value="TM1727-like_C_sf"/>
</dbReference>
<feature type="domain" description="DUF2520" evidence="2">
    <location>
        <begin position="137"/>
        <end position="264"/>
    </location>
</feature>
<evidence type="ECO:0000313" key="3">
    <source>
        <dbReference type="EMBL" id="SVB29867.1"/>
    </source>
</evidence>
<dbReference type="InterPro" id="IPR036291">
    <property type="entry name" value="NAD(P)-bd_dom_sf"/>
</dbReference>
<dbReference type="Pfam" id="PF10727">
    <property type="entry name" value="Rossmann-like"/>
    <property type="match status" value="1"/>
</dbReference>
<dbReference type="SUPFAM" id="SSF51735">
    <property type="entry name" value="NAD(P)-binding Rossmann-fold domains"/>
    <property type="match status" value="1"/>
</dbReference>
<reference evidence="3" key="1">
    <citation type="submission" date="2018-05" db="EMBL/GenBank/DDBJ databases">
        <authorList>
            <person name="Lanie J.A."/>
            <person name="Ng W.-L."/>
            <person name="Kazmierczak K.M."/>
            <person name="Andrzejewski T.M."/>
            <person name="Davidsen T.M."/>
            <person name="Wayne K.J."/>
            <person name="Tettelin H."/>
            <person name="Glass J.I."/>
            <person name="Rusch D."/>
            <person name="Podicherti R."/>
            <person name="Tsui H.-C.T."/>
            <person name="Winkler M.E."/>
        </authorList>
    </citation>
    <scope>NUCLEOTIDE SEQUENCE</scope>
</reference>
<gene>
    <name evidence="3" type="ORF">METZ01_LOCUS182721</name>
</gene>
<dbReference type="InterPro" id="IPR018931">
    <property type="entry name" value="DUF2520"/>
</dbReference>
<evidence type="ECO:0000259" key="2">
    <source>
        <dbReference type="Pfam" id="PF10728"/>
    </source>
</evidence>
<evidence type="ECO:0008006" key="4">
    <source>
        <dbReference type="Google" id="ProtNLM"/>
    </source>
</evidence>
<evidence type="ECO:0000259" key="1">
    <source>
        <dbReference type="Pfam" id="PF10727"/>
    </source>
</evidence>
<feature type="domain" description="Putative oxidoreductase/dehydrogenase Rossmann-like" evidence="1">
    <location>
        <begin position="8"/>
        <end position="120"/>
    </location>
</feature>
<dbReference type="EMBL" id="UINC01036227">
    <property type="protein sequence ID" value="SVB29867.1"/>
    <property type="molecule type" value="Genomic_DNA"/>
</dbReference>
<dbReference type="InterPro" id="IPR008927">
    <property type="entry name" value="6-PGluconate_DH-like_C_sf"/>
</dbReference>
<accession>A0A382CX03</accession>
<dbReference type="Gene3D" id="3.40.50.720">
    <property type="entry name" value="NAD(P)-binding Rossmann-like Domain"/>
    <property type="match status" value="1"/>
</dbReference>
<dbReference type="AlphaFoldDB" id="A0A382CX03"/>